<dbReference type="Proteomes" id="UP000002522">
    <property type="component" value="Chromosome"/>
</dbReference>
<reference evidence="3 4" key="1">
    <citation type="journal article" date="2002" name="Nucleic Acids Res.">
        <title>The complete genomic sequence of Mycoplasma penetrans, an intracellular bacterial pathogen in humans.</title>
        <authorList>
            <person name="Sasaki Y."/>
            <person name="Ishikawa J."/>
            <person name="Yamashita A."/>
            <person name="Oshima K."/>
            <person name="Kenri T."/>
            <person name="Furuya K."/>
            <person name="Yoshino C."/>
            <person name="Horino A."/>
            <person name="Shiba T."/>
            <person name="Sasaki T."/>
            <person name="Hattori M."/>
        </authorList>
    </citation>
    <scope>NUCLEOTIDE SEQUENCE [LARGE SCALE GENOMIC DNA]</scope>
    <source>
        <strain evidence="3 4">HF-2</strain>
    </source>
</reference>
<dbReference type="HOGENOM" id="CLU_284382_0_0_14"/>
<dbReference type="EMBL" id="BA000026">
    <property type="protein sequence ID" value="BAC44636.1"/>
    <property type="molecule type" value="Genomic_DNA"/>
</dbReference>
<dbReference type="KEGG" id="mpe:MYPE8440"/>
<dbReference type="eggNOG" id="ENOG5032F3Q">
    <property type="taxonomic scope" value="Bacteria"/>
</dbReference>
<evidence type="ECO:0000256" key="1">
    <source>
        <dbReference type="SAM" id="Phobius"/>
    </source>
</evidence>
<evidence type="ECO:0000313" key="3">
    <source>
        <dbReference type="EMBL" id="BAC44636.1"/>
    </source>
</evidence>
<dbReference type="STRING" id="272633.gene:10731966"/>
<dbReference type="InParanoid" id="Q8EUS6"/>
<protein>
    <recommendedName>
        <fullName evidence="2">Lipoprotein-associated type-17 domain-containing protein</fullName>
    </recommendedName>
</protein>
<dbReference type="InterPro" id="IPR007326">
    <property type="entry name" value="Lipoprotein-assoc_dom"/>
</dbReference>
<feature type="domain" description="Lipoprotein-associated type-17" evidence="2">
    <location>
        <begin position="679"/>
        <end position="773"/>
    </location>
</feature>
<feature type="transmembrane region" description="Helical" evidence="1">
    <location>
        <begin position="1016"/>
        <end position="1039"/>
    </location>
</feature>
<organism evidence="3 4">
    <name type="scientific">Malacoplasma penetrans (strain HF-2)</name>
    <name type="common">Mycoplasma penetrans</name>
    <dbReference type="NCBI Taxonomy" id="272633"/>
    <lineage>
        <taxon>Bacteria</taxon>
        <taxon>Bacillati</taxon>
        <taxon>Mycoplasmatota</taxon>
        <taxon>Mycoplasmoidales</taxon>
        <taxon>Mycoplasmoidaceae</taxon>
        <taxon>Malacoplasma</taxon>
    </lineage>
</organism>
<keyword evidence="1" id="KW-0812">Transmembrane</keyword>
<evidence type="ECO:0000259" key="2">
    <source>
        <dbReference type="Pfam" id="PF04200"/>
    </source>
</evidence>
<sequence>MSSFNKKKILYFKTIFTSSLLVAGASVIVTANFSNSQNIQMSLSSSELSSSNSTRAISGNYEHTNYASFPTNMPQNFTQYNLFAQTNNSNFVQTNSGVLGISSDKKTFFFTSYSGKIIWAHEFASNDIVKKFYESEGWEVTHSSNVTIKEWTLFDESSRTLAVLLGDSNNHQFVTIISLDTGFFVTSDNYTVDVSKAFKALPTADYTNISRATSTTLVVWKSNGVNSAQYLSFNNNALTLTSLNTTTAENSLNNKKLVSFISSQNYLFAYYVESNSYTNTNNNTQYKYKQYLAKVSISGNSISLSGEKQLSDYIGGSTLDITNFKNIFFAVSSNNTRQLVFISGSGTNSHLNAYLIDNSGNLTTNKSLSLQGYSLASVTKGNDNKIYIANNQSTNGNIYLAYVDVSQNSLSLSPIRQSIASANKDYYLVPILSDTSNKYFALQQNNKNNINFLINSSGNYQESTGKMVSKHWKYRTVSNQTIWTAFGRNYLPSSFTWATVSNYFDLSNLNSSTNNFAIQQQSNDNGTLSFRVTFSYVSNFSTSFTESFNVYFHIKNLYGFSSNFVFTWLDTTSTSNDQSDKNKIAKIQELKNSKYGNQITTKDIVDNFFSYSIKKADQTSLTIDESMVRLSYSEYLDSITVTVNIPSTGMPNGFASSGKQTFTKTYSNFLSIKNYLTTTKSSSDITTSIKNIYPSQLTNNLILSSFLNIGSSLSKTENDWTITITEVDDIKGTAKVTAEYNQTSQIPNFDNLPDAVKTKITNILTGITYTGFKSISSNSGWTSTPSFTDFDSSYLPSEIWGQYKAYLNGMVKQSDVILLQKINFSLTSVNDLNITCLNENSCDSDGYLNLQVSIKDGSKTVVDYDGKQYKTDGGKLVFSQDFLANSGVTYPYKVQWNITTANKYFYLVDRKTNSRLEASNNEYRIDIKSNSPFSSSLTDGFSSGIKESDIMNLIDTQGYDYNISLETNVDNGFTKATIQLSLKDAPLFDYGISNSNFTRTIYIYNFNVPMSAVAKITIIALSSATGVLLLVVLIWFLFWKVKLIDYFKKSYSWNKKKNQDRALQQLYKKNRYFKEDLWNKKISKK</sequence>
<proteinExistence type="predicted"/>
<keyword evidence="1" id="KW-0472">Membrane</keyword>
<feature type="domain" description="Lipoprotein-associated type-17" evidence="2">
    <location>
        <begin position="477"/>
        <end position="546"/>
    </location>
</feature>
<keyword evidence="1" id="KW-1133">Transmembrane helix</keyword>
<evidence type="ECO:0000313" key="4">
    <source>
        <dbReference type="Proteomes" id="UP000002522"/>
    </source>
</evidence>
<accession>Q8EUS6</accession>
<keyword evidence="4" id="KW-1185">Reference proteome</keyword>
<gene>
    <name evidence="3" type="ordered locus">MYPE8440</name>
</gene>
<dbReference type="Pfam" id="PF04200">
    <property type="entry name" value="Lipoprotein_17"/>
    <property type="match status" value="2"/>
</dbReference>
<dbReference type="RefSeq" id="WP_011077665.1">
    <property type="nucleotide sequence ID" value="NC_004432.1"/>
</dbReference>
<name>Q8EUS6_MALP2</name>
<dbReference type="AlphaFoldDB" id="Q8EUS6"/>